<feature type="binding site" evidence="5">
    <location>
        <position position="64"/>
    </location>
    <ligand>
        <name>Zn(2+)</name>
        <dbReference type="ChEBI" id="CHEBI:29105"/>
    </ligand>
</feature>
<dbReference type="NCBIfam" id="TIGR03242">
    <property type="entry name" value="arg_catab_astE"/>
    <property type="match status" value="1"/>
</dbReference>
<dbReference type="InterPro" id="IPR016681">
    <property type="entry name" value="SuccinylGlu_desuccinylase"/>
</dbReference>
<keyword evidence="10" id="KW-1185">Reference proteome</keyword>
<dbReference type="Proteomes" id="UP000016543">
    <property type="component" value="Unassembled WGS sequence"/>
</dbReference>
<comment type="cofactor">
    <cofactor evidence="5">
        <name>Zn(2+)</name>
        <dbReference type="ChEBI" id="CHEBI:29105"/>
    </cofactor>
    <text evidence="5">Binds 1 zinc ion per subunit.</text>
</comment>
<evidence type="ECO:0000313" key="9">
    <source>
        <dbReference type="EMBL" id="EAQ32868.1"/>
    </source>
</evidence>
<evidence type="ECO:0000256" key="5">
    <source>
        <dbReference type="HAMAP-Rule" id="MF_00767"/>
    </source>
</evidence>
<evidence type="ECO:0000256" key="2">
    <source>
        <dbReference type="ARBA" id="ARBA00022723"/>
    </source>
</evidence>
<comment type="pathway">
    <text evidence="5">Amino-acid degradation; L-arginine degradation via AST pathway; L-glutamate and succinate from L-arginine: step 5/5.</text>
</comment>
<evidence type="ECO:0000259" key="8">
    <source>
        <dbReference type="Pfam" id="PF24827"/>
    </source>
</evidence>
<dbReference type="Pfam" id="PF04952">
    <property type="entry name" value="AstE_AspA_hybrid"/>
    <property type="match status" value="1"/>
</dbReference>
<name>A0ABP2CSN2_9GAMM</name>
<dbReference type="Pfam" id="PF24827">
    <property type="entry name" value="AstE_AspA_cat"/>
    <property type="match status" value="1"/>
</dbReference>
<feature type="domain" description="Succinylglutamate desuccinylase/Aspartoacylase catalytic" evidence="8">
    <location>
        <begin position="52"/>
        <end position="247"/>
    </location>
</feature>
<dbReference type="SUPFAM" id="SSF53187">
    <property type="entry name" value="Zn-dependent exopeptidases"/>
    <property type="match status" value="1"/>
</dbReference>
<proteinExistence type="inferred from homology"/>
<dbReference type="PANTHER" id="PTHR15162">
    <property type="entry name" value="ASPARTOACYLASE"/>
    <property type="match status" value="1"/>
</dbReference>
<protein>
    <recommendedName>
        <fullName evidence="5 6">Succinylglutamate desuccinylase</fullName>
        <ecNumber evidence="5 6">3.5.1.96</ecNumber>
    </recommendedName>
</protein>
<evidence type="ECO:0000256" key="1">
    <source>
        <dbReference type="ARBA" id="ARBA00022503"/>
    </source>
</evidence>
<dbReference type="InterPro" id="IPR050178">
    <property type="entry name" value="AspA/AstE_fam"/>
</dbReference>
<comment type="catalytic activity">
    <reaction evidence="5">
        <text>N-succinyl-L-glutamate + H2O = L-glutamate + succinate</text>
        <dbReference type="Rhea" id="RHEA:15169"/>
        <dbReference type="ChEBI" id="CHEBI:15377"/>
        <dbReference type="ChEBI" id="CHEBI:29985"/>
        <dbReference type="ChEBI" id="CHEBI:30031"/>
        <dbReference type="ChEBI" id="CHEBI:58763"/>
        <dbReference type="EC" id="3.5.1.96"/>
    </reaction>
</comment>
<feature type="binding site" evidence="5">
    <location>
        <position position="61"/>
    </location>
    <ligand>
        <name>Zn(2+)</name>
        <dbReference type="ChEBI" id="CHEBI:29105"/>
    </ligand>
</feature>
<dbReference type="InterPro" id="IPR055438">
    <property type="entry name" value="AstE_AspA_cat"/>
</dbReference>
<evidence type="ECO:0000259" key="7">
    <source>
        <dbReference type="Pfam" id="PF04952"/>
    </source>
</evidence>
<keyword evidence="2 5" id="KW-0479">Metal-binding</keyword>
<dbReference type="PANTHER" id="PTHR15162:SF7">
    <property type="entry name" value="SUCCINYLGLUTAMATE DESUCCINYLASE"/>
    <property type="match status" value="1"/>
</dbReference>
<keyword evidence="3 5" id="KW-0378">Hydrolase</keyword>
<keyword evidence="1 5" id="KW-0056">Arginine metabolism</keyword>
<dbReference type="EC" id="3.5.1.96" evidence="5 6"/>
<evidence type="ECO:0000313" key="10">
    <source>
        <dbReference type="Proteomes" id="UP000016543"/>
    </source>
</evidence>
<comment type="similarity">
    <text evidence="5">Belongs to the AspA/AstE family. Succinylglutamate desuccinylase subfamily.</text>
</comment>
<keyword evidence="4 5" id="KW-0862">Zinc</keyword>
<comment type="caution">
    <text evidence="9">The sequence shown here is derived from an EMBL/GenBank/DDBJ whole genome shotgun (WGS) entry which is preliminary data.</text>
</comment>
<sequence length="344" mass="39421">MVDQVFSNFLNWTREHEWGYPEQFQKTLDNGTQLTVWDSGVLVVEPKHTGDKDIILSCAVHGNETAPIEICSDIIQDIISGKQTVAHRVLFLIANPASINIEQRFVEENMNRLFSGAHSQGDQQNKERERAKKIEGYCERFYTSAPQRERRRYHYDLHTAIRDSKREKFAVHPFTDGKPYHREQLQFLLACGVDTILLNQQPTTTFSYFSYNTFGAQAFTVELGKVKKFGENNRADFQAAEDTLRRLVGEQALSFPEFEPEQHFMFAEAQTINRQHEEFELNFADDVANFTAFDKGDLLAIDGGENIYAQHDGEHIIFPNAQVALGQRALLTVIRVPTESLELV</sequence>
<dbReference type="NCBIfam" id="NF003706">
    <property type="entry name" value="PRK05324.1"/>
    <property type="match status" value="1"/>
</dbReference>
<dbReference type="CDD" id="cd03855">
    <property type="entry name" value="M14_ASTE"/>
    <property type="match status" value="1"/>
</dbReference>
<feature type="binding site" evidence="5">
    <location>
        <position position="158"/>
    </location>
    <ligand>
        <name>Zn(2+)</name>
        <dbReference type="ChEBI" id="CHEBI:29105"/>
    </ligand>
</feature>
<reference evidence="9 10" key="1">
    <citation type="submission" date="2006-01" db="EMBL/GenBank/DDBJ databases">
        <authorList>
            <person name="Brettar I."/>
            <person name="Hofle M."/>
            <person name="Ferriera S."/>
            <person name="Johnson J."/>
            <person name="Kravitz S."/>
            <person name="Halpern A."/>
            <person name="Remington K."/>
            <person name="Beeson K."/>
            <person name="Tran B."/>
            <person name="Rogers Y.-H."/>
            <person name="Friedman R."/>
            <person name="Venter J.C."/>
        </authorList>
    </citation>
    <scope>NUCLEOTIDE SEQUENCE [LARGE SCALE GENOMIC DNA]</scope>
    <source>
        <strain evidence="9 10">OS145</strain>
    </source>
</reference>
<organism evidence="9 10">
    <name type="scientific">Idiomarina baltica OS145</name>
    <dbReference type="NCBI Taxonomy" id="314276"/>
    <lineage>
        <taxon>Bacteria</taxon>
        <taxon>Pseudomonadati</taxon>
        <taxon>Pseudomonadota</taxon>
        <taxon>Gammaproteobacteria</taxon>
        <taxon>Alteromonadales</taxon>
        <taxon>Idiomarinaceae</taxon>
        <taxon>Idiomarina</taxon>
    </lineage>
</organism>
<dbReference type="PIRSF" id="PIRSF017020">
    <property type="entry name" value="AstE"/>
    <property type="match status" value="1"/>
</dbReference>
<comment type="function">
    <text evidence="5">Transforms N(2)-succinylglutamate into succinate and glutamate.</text>
</comment>
<gene>
    <name evidence="5" type="primary">astE</name>
    <name evidence="9" type="ORF">OS145_01877</name>
</gene>
<dbReference type="HAMAP" id="MF_00767">
    <property type="entry name" value="Arg_catab_AstE"/>
    <property type="match status" value="1"/>
</dbReference>
<feature type="active site" evidence="5">
    <location>
        <position position="222"/>
    </location>
</feature>
<dbReference type="GO" id="GO:0016787">
    <property type="term" value="F:hydrolase activity"/>
    <property type="evidence" value="ECO:0007669"/>
    <property type="project" value="UniProtKB-KW"/>
</dbReference>
<evidence type="ECO:0000256" key="4">
    <source>
        <dbReference type="ARBA" id="ARBA00022833"/>
    </source>
</evidence>
<dbReference type="EMBL" id="AAMX01000003">
    <property type="protein sequence ID" value="EAQ32868.1"/>
    <property type="molecule type" value="Genomic_DNA"/>
</dbReference>
<evidence type="ECO:0000256" key="3">
    <source>
        <dbReference type="ARBA" id="ARBA00022801"/>
    </source>
</evidence>
<dbReference type="InterPro" id="IPR007036">
    <property type="entry name" value="Aste_AspA_hybrid_dom"/>
</dbReference>
<evidence type="ECO:0000256" key="6">
    <source>
        <dbReference type="NCBIfam" id="TIGR03242"/>
    </source>
</evidence>
<dbReference type="Gene3D" id="3.40.630.10">
    <property type="entry name" value="Zn peptidases"/>
    <property type="match status" value="1"/>
</dbReference>
<feature type="domain" description="AstE/AspA barrel-sandwich hybrid" evidence="7">
    <location>
        <begin position="266"/>
        <end position="335"/>
    </location>
</feature>
<accession>A0ABP2CSN2</accession>